<dbReference type="Gene3D" id="3.20.20.70">
    <property type="entry name" value="Aldolase class I"/>
    <property type="match status" value="1"/>
</dbReference>
<comment type="catalytic activity">
    <reaction evidence="14">
        <text>(S)-dihydroorotate + NAD(+) = orotate + NADH + H(+)</text>
        <dbReference type="Rhea" id="RHEA:13513"/>
        <dbReference type="ChEBI" id="CHEBI:15378"/>
        <dbReference type="ChEBI" id="CHEBI:30839"/>
        <dbReference type="ChEBI" id="CHEBI:30864"/>
        <dbReference type="ChEBI" id="CHEBI:57540"/>
        <dbReference type="ChEBI" id="CHEBI:57945"/>
        <dbReference type="EC" id="1.3.1.14"/>
    </reaction>
</comment>
<keyword evidence="11 15" id="KW-0560">Oxidoreductase</keyword>
<keyword evidence="12 15" id="KW-0472">Membrane</keyword>
<keyword evidence="9 15" id="KW-0288">FMN</keyword>
<evidence type="ECO:0000256" key="3">
    <source>
        <dbReference type="ARBA" id="ARBA00004370"/>
    </source>
</evidence>
<dbReference type="Proteomes" id="UP001597233">
    <property type="component" value="Unassembled WGS sequence"/>
</dbReference>
<dbReference type="InterPro" id="IPR050074">
    <property type="entry name" value="DHO_dehydrogenase"/>
</dbReference>
<sequence>MLYRNIFKPVLFRMDPEKAHHLVIGGLGAGVRIPGTLAAMQSMYGITSTPDMTTELFGITFPGPVGLAAGLDKNAQAVTGLSASGFGFMEVGTVTPKPQPGNEQPRLFRLPSDQALINRMGFNNEGAWAMADRLRHLVDHPIPIAVNIGKNKATPNEQAAADYKACISELYTYADFFVVNISSPNTPDLRNLQHGNELKELLAEVMQEMNAQAQNHGTSKSVLVKIAPDVSDAELEYMVETIRQSGAAGIIATNTTLSRDGLTHNHAGETGGLSGRPLTERSTEIISCVYRQTEGKLPIIGCGGIFSSEDAYDKIKAGSSLVEIYTSFIYEGPQVTRRLHNGIRELMQRDGFAHISEAVGAAHR</sequence>
<dbReference type="PROSITE" id="PS00911">
    <property type="entry name" value="DHODEHASE_1"/>
    <property type="match status" value="1"/>
</dbReference>
<evidence type="ECO:0000256" key="9">
    <source>
        <dbReference type="ARBA" id="ARBA00022643"/>
    </source>
</evidence>
<reference evidence="18" key="1">
    <citation type="journal article" date="2019" name="Int. J. Syst. Evol. Microbiol.">
        <title>The Global Catalogue of Microorganisms (GCM) 10K type strain sequencing project: providing services to taxonomists for standard genome sequencing and annotation.</title>
        <authorList>
            <consortium name="The Broad Institute Genomics Platform"/>
            <consortium name="The Broad Institute Genome Sequencing Center for Infectious Disease"/>
            <person name="Wu L."/>
            <person name="Ma J."/>
        </authorList>
    </citation>
    <scope>NUCLEOTIDE SEQUENCE [LARGE SCALE GENOMIC DNA]</scope>
    <source>
        <strain evidence="18">CCUG 54950</strain>
    </source>
</reference>
<comment type="pathway">
    <text evidence="4">Pyrimidine metabolism; UMP biosynthesis via de novo pathway; orotate from (S)-dihydroorotate (NAD(+) route): step 1/1.</text>
</comment>
<evidence type="ECO:0000256" key="6">
    <source>
        <dbReference type="ARBA" id="ARBA00005359"/>
    </source>
</evidence>
<keyword evidence="15" id="KW-1003">Cell membrane</keyword>
<evidence type="ECO:0000313" key="18">
    <source>
        <dbReference type="Proteomes" id="UP001597233"/>
    </source>
</evidence>
<dbReference type="PANTHER" id="PTHR48109:SF4">
    <property type="entry name" value="DIHYDROOROTATE DEHYDROGENASE (QUINONE), MITOCHONDRIAL"/>
    <property type="match status" value="1"/>
</dbReference>
<evidence type="ECO:0000256" key="7">
    <source>
        <dbReference type="ARBA" id="ARBA00011669"/>
    </source>
</evidence>
<dbReference type="NCBIfam" id="TIGR01036">
    <property type="entry name" value="pyrD_sub2"/>
    <property type="match status" value="1"/>
</dbReference>
<dbReference type="CDD" id="cd04738">
    <property type="entry name" value="DHOD_2_like"/>
    <property type="match status" value="1"/>
</dbReference>
<comment type="pathway">
    <text evidence="5 15">Pyrimidine metabolism; UMP biosynthesis via de novo pathway; orotate from (S)-dihydroorotate (quinone route): step 1/1.</text>
</comment>
<feature type="binding site" evidence="15">
    <location>
        <position position="253"/>
    </location>
    <ligand>
        <name>FMN</name>
        <dbReference type="ChEBI" id="CHEBI:58210"/>
    </ligand>
</feature>
<feature type="binding site" evidence="15">
    <location>
        <position position="180"/>
    </location>
    <ligand>
        <name>substrate</name>
    </ligand>
</feature>
<name>A0ABW4RQX0_9BACL</name>
<evidence type="ECO:0000256" key="13">
    <source>
        <dbReference type="ARBA" id="ARBA00048639"/>
    </source>
</evidence>
<keyword evidence="10 15" id="KW-0665">Pyrimidine biosynthesis</keyword>
<dbReference type="InterPro" id="IPR013785">
    <property type="entry name" value="Aldolase_TIM"/>
</dbReference>
<dbReference type="Pfam" id="PF01180">
    <property type="entry name" value="DHO_dh"/>
    <property type="match status" value="1"/>
</dbReference>
<evidence type="ECO:0000313" key="17">
    <source>
        <dbReference type="EMBL" id="MFD1888557.1"/>
    </source>
</evidence>
<feature type="binding site" evidence="15">
    <location>
        <position position="73"/>
    </location>
    <ligand>
        <name>substrate</name>
    </ligand>
</feature>
<dbReference type="EC" id="1.3.5.2" evidence="15"/>
<comment type="subunit">
    <text evidence="7">Heterotetramer of 2 PyrK and 2 PyrD type B subunits.</text>
</comment>
<dbReference type="InterPro" id="IPR005720">
    <property type="entry name" value="Dihydroorotate_DH_cat"/>
</dbReference>
<evidence type="ECO:0000256" key="4">
    <source>
        <dbReference type="ARBA" id="ARBA00004715"/>
    </source>
</evidence>
<dbReference type="InterPro" id="IPR005719">
    <property type="entry name" value="Dihydroorotate_DH_2"/>
</dbReference>
<feature type="binding site" evidence="15">
    <location>
        <begin position="254"/>
        <end position="255"/>
    </location>
    <ligand>
        <name>substrate</name>
    </ligand>
</feature>
<feature type="binding site" evidence="15">
    <location>
        <position position="180"/>
    </location>
    <ligand>
        <name>FMN</name>
        <dbReference type="ChEBI" id="CHEBI:58210"/>
    </ligand>
</feature>
<keyword evidence="18" id="KW-1185">Reference proteome</keyword>
<dbReference type="HAMAP" id="MF_00225">
    <property type="entry name" value="DHO_dh_type2"/>
    <property type="match status" value="1"/>
</dbReference>
<evidence type="ECO:0000256" key="5">
    <source>
        <dbReference type="ARBA" id="ARBA00005161"/>
    </source>
</evidence>
<comment type="catalytic activity">
    <reaction evidence="13 15">
        <text>(S)-dihydroorotate + a quinone = orotate + a quinol</text>
        <dbReference type="Rhea" id="RHEA:30187"/>
        <dbReference type="ChEBI" id="CHEBI:24646"/>
        <dbReference type="ChEBI" id="CHEBI:30839"/>
        <dbReference type="ChEBI" id="CHEBI:30864"/>
        <dbReference type="ChEBI" id="CHEBI:132124"/>
        <dbReference type="EC" id="1.3.5.2"/>
    </reaction>
</comment>
<feature type="binding site" evidence="15">
    <location>
        <position position="225"/>
    </location>
    <ligand>
        <name>FMN</name>
        <dbReference type="ChEBI" id="CHEBI:58210"/>
    </ligand>
</feature>
<comment type="similarity">
    <text evidence="6 15">Belongs to the dihydroorotate dehydrogenase family. Type 2 subfamily.</text>
</comment>
<dbReference type="PANTHER" id="PTHR48109">
    <property type="entry name" value="DIHYDROOROTATE DEHYDROGENASE (QUINONE), MITOCHONDRIAL-RELATED"/>
    <property type="match status" value="1"/>
</dbReference>
<evidence type="ECO:0000256" key="11">
    <source>
        <dbReference type="ARBA" id="ARBA00023002"/>
    </source>
</evidence>
<feature type="binding site" evidence="15">
    <location>
        <position position="275"/>
    </location>
    <ligand>
        <name>FMN</name>
        <dbReference type="ChEBI" id="CHEBI:58210"/>
    </ligand>
</feature>
<comment type="caution">
    <text evidence="17">The sequence shown here is derived from an EMBL/GenBank/DDBJ whole genome shotgun (WGS) entry which is preliminary data.</text>
</comment>
<feature type="binding site" evidence="15">
    <location>
        <position position="93"/>
    </location>
    <ligand>
        <name>FMN</name>
        <dbReference type="ChEBI" id="CHEBI:58210"/>
    </ligand>
</feature>
<keyword evidence="8 15" id="KW-0285">Flavoprotein</keyword>
<dbReference type="SUPFAM" id="SSF51395">
    <property type="entry name" value="FMN-linked oxidoreductases"/>
    <property type="match status" value="1"/>
</dbReference>
<protein>
    <recommendedName>
        <fullName evidence="15">Dihydroorotate dehydrogenase (quinone)</fullName>
        <ecNumber evidence="15">1.3.5.2</ecNumber>
    </recommendedName>
    <alternativeName>
        <fullName evidence="15">DHOdehase</fullName>
        <shortName evidence="15">DHOD</shortName>
        <shortName evidence="15">DHODase</shortName>
    </alternativeName>
    <alternativeName>
        <fullName evidence="15">Dihydroorotate oxidase</fullName>
    </alternativeName>
</protein>
<evidence type="ECO:0000256" key="15">
    <source>
        <dbReference type="HAMAP-Rule" id="MF_00225"/>
    </source>
</evidence>
<dbReference type="InterPro" id="IPR001295">
    <property type="entry name" value="Dihydroorotate_DH_CS"/>
</dbReference>
<dbReference type="NCBIfam" id="NF003645">
    <property type="entry name" value="PRK05286.1-2"/>
    <property type="match status" value="1"/>
</dbReference>
<evidence type="ECO:0000256" key="10">
    <source>
        <dbReference type="ARBA" id="ARBA00022975"/>
    </source>
</evidence>
<evidence type="ECO:0000256" key="12">
    <source>
        <dbReference type="ARBA" id="ARBA00023136"/>
    </source>
</evidence>
<comment type="subcellular location">
    <subcellularLocation>
        <location evidence="15">Cell membrane</location>
        <topology evidence="15">Peripheral membrane protein</topology>
    </subcellularLocation>
    <subcellularLocation>
        <location evidence="3">Membrane</location>
    </subcellularLocation>
</comment>
<feature type="binding site" evidence="15">
    <location>
        <begin position="325"/>
        <end position="326"/>
    </location>
    <ligand>
        <name>FMN</name>
        <dbReference type="ChEBI" id="CHEBI:58210"/>
    </ligand>
</feature>
<gene>
    <name evidence="15" type="primary">pyrD</name>
    <name evidence="17" type="ORF">ACFSC9_23990</name>
</gene>
<accession>A0ABW4RQX0</accession>
<feature type="domain" description="Dihydroorotate dehydrogenase catalytic" evidence="16">
    <location>
        <begin position="53"/>
        <end position="347"/>
    </location>
</feature>
<feature type="active site" description="Nucleophile" evidence="15">
    <location>
        <position position="183"/>
    </location>
</feature>
<feature type="binding site" evidence="15">
    <location>
        <position position="304"/>
    </location>
    <ligand>
        <name>FMN</name>
        <dbReference type="ChEBI" id="CHEBI:58210"/>
    </ligand>
</feature>
<evidence type="ECO:0000256" key="2">
    <source>
        <dbReference type="ARBA" id="ARBA00003616"/>
    </source>
</evidence>
<comment type="cofactor">
    <cofactor evidence="15">
        <name>FMN</name>
        <dbReference type="ChEBI" id="CHEBI:58210"/>
    </cofactor>
    <text evidence="15">Binds 1 FMN per subunit.</text>
</comment>
<evidence type="ECO:0000256" key="1">
    <source>
        <dbReference type="ARBA" id="ARBA00003125"/>
    </source>
</evidence>
<comment type="function">
    <text evidence="2">Catalyzes the conversion of dihydroorotate to orotate with NAD(+) as electron acceptor.</text>
</comment>
<dbReference type="RefSeq" id="WP_347323265.1">
    <property type="nucleotide sequence ID" value="NZ_JBCGUH010000001.1"/>
</dbReference>
<evidence type="ECO:0000256" key="8">
    <source>
        <dbReference type="ARBA" id="ARBA00022630"/>
    </source>
</evidence>
<proteinExistence type="inferred from homology"/>
<evidence type="ECO:0000259" key="16">
    <source>
        <dbReference type="Pfam" id="PF01180"/>
    </source>
</evidence>
<dbReference type="EMBL" id="JBHUEH010000032">
    <property type="protein sequence ID" value="MFD1888557.1"/>
    <property type="molecule type" value="Genomic_DNA"/>
</dbReference>
<feature type="binding site" evidence="15">
    <location>
        <position position="185"/>
    </location>
    <ligand>
        <name>substrate</name>
    </ligand>
</feature>
<dbReference type="NCBIfam" id="NF003652">
    <property type="entry name" value="PRK05286.2-5"/>
    <property type="match status" value="1"/>
</dbReference>
<organism evidence="17 18">
    <name type="scientific">Paenibacillus wenxiniae</name>
    <dbReference type="NCBI Taxonomy" id="1636843"/>
    <lineage>
        <taxon>Bacteria</taxon>
        <taxon>Bacillati</taxon>
        <taxon>Bacillota</taxon>
        <taxon>Bacilli</taxon>
        <taxon>Bacillales</taxon>
        <taxon>Paenibacillaceae</taxon>
        <taxon>Paenibacillus</taxon>
    </lineage>
</organism>
<evidence type="ECO:0000256" key="14">
    <source>
        <dbReference type="ARBA" id="ARBA00048996"/>
    </source>
</evidence>
<comment type="function">
    <text evidence="1 15">Catalyzes the conversion of dihydroorotate to orotate with quinone as electron acceptor.</text>
</comment>
<dbReference type="GO" id="GO:0106430">
    <property type="term" value="F:dihydroorotate dehydrogenase (quinone) activity"/>
    <property type="evidence" value="ECO:0007669"/>
    <property type="project" value="UniProtKB-EC"/>
</dbReference>
<feature type="binding site" evidence="15">
    <location>
        <begin position="118"/>
        <end position="122"/>
    </location>
    <ligand>
        <name>substrate</name>
    </ligand>
</feature>
<feature type="binding site" evidence="15">
    <location>
        <begin position="69"/>
        <end position="73"/>
    </location>
    <ligand>
        <name>FMN</name>
        <dbReference type="ChEBI" id="CHEBI:58210"/>
    </ligand>
</feature>
<comment type="subunit">
    <text evidence="15">Monomer.</text>
</comment>
<feature type="binding site" evidence="15">
    <location>
        <position position="147"/>
    </location>
    <ligand>
        <name>FMN</name>
        <dbReference type="ChEBI" id="CHEBI:58210"/>
    </ligand>
</feature>